<comment type="caution">
    <text evidence="5">The sequence shown here is derived from an EMBL/GenBank/DDBJ whole genome shotgun (WGS) entry which is preliminary data.</text>
</comment>
<dbReference type="PROSITE" id="PS50932">
    <property type="entry name" value="HTH_LACI_2"/>
    <property type="match status" value="1"/>
</dbReference>
<feature type="domain" description="HTH lacI-type" evidence="4">
    <location>
        <begin position="14"/>
        <end position="68"/>
    </location>
</feature>
<dbReference type="SUPFAM" id="SSF53822">
    <property type="entry name" value="Periplasmic binding protein-like I"/>
    <property type="match status" value="1"/>
</dbReference>
<keyword evidence="3" id="KW-0804">Transcription</keyword>
<evidence type="ECO:0000256" key="1">
    <source>
        <dbReference type="ARBA" id="ARBA00023015"/>
    </source>
</evidence>
<accession>A0ABV2QYS9</accession>
<gene>
    <name evidence="5" type="ORF">ABIE08_002085</name>
</gene>
<dbReference type="CDD" id="cd01575">
    <property type="entry name" value="PBP1_GntR"/>
    <property type="match status" value="1"/>
</dbReference>
<dbReference type="InterPro" id="IPR010982">
    <property type="entry name" value="Lambda_DNA-bd_dom_sf"/>
</dbReference>
<dbReference type="PANTHER" id="PTHR30146">
    <property type="entry name" value="LACI-RELATED TRANSCRIPTIONAL REPRESSOR"/>
    <property type="match status" value="1"/>
</dbReference>
<organism evidence="5 6">
    <name type="scientific">Kaistia defluvii</name>
    <dbReference type="NCBI Taxonomy" id="410841"/>
    <lineage>
        <taxon>Bacteria</taxon>
        <taxon>Pseudomonadati</taxon>
        <taxon>Pseudomonadota</taxon>
        <taxon>Alphaproteobacteria</taxon>
        <taxon>Hyphomicrobiales</taxon>
        <taxon>Kaistiaceae</taxon>
        <taxon>Kaistia</taxon>
    </lineage>
</organism>
<dbReference type="Pfam" id="PF00356">
    <property type="entry name" value="LacI"/>
    <property type="match status" value="1"/>
</dbReference>
<dbReference type="Gene3D" id="3.40.50.2300">
    <property type="match status" value="2"/>
</dbReference>
<reference evidence="5 6" key="1">
    <citation type="submission" date="2024-06" db="EMBL/GenBank/DDBJ databases">
        <title>Sorghum-associated microbial communities from plants grown in Nebraska, USA.</title>
        <authorList>
            <person name="Schachtman D."/>
        </authorList>
    </citation>
    <scope>NUCLEOTIDE SEQUENCE [LARGE SCALE GENOMIC DNA]</scope>
    <source>
        <strain evidence="5 6">3207</strain>
    </source>
</reference>
<dbReference type="CDD" id="cd01392">
    <property type="entry name" value="HTH_LacI"/>
    <property type="match status" value="1"/>
</dbReference>
<dbReference type="EMBL" id="JBEPSM010000001">
    <property type="protein sequence ID" value="MET4634172.1"/>
    <property type="molecule type" value="Genomic_DNA"/>
</dbReference>
<keyword evidence="6" id="KW-1185">Reference proteome</keyword>
<keyword evidence="2" id="KW-0238">DNA-binding</keyword>
<dbReference type="InterPro" id="IPR028082">
    <property type="entry name" value="Peripla_BP_I"/>
</dbReference>
<sequence length="347" mass="37689">MATDPPGRTPKSQPTMADVAERAGVSTMTVSRALKKGGPISDETRRRIMAAVDELGYVLDQTAGTLSSKRSGFVATLIPSINNSNFSDTVRGVSEAIEGSGLQLLLGRTDYLVEKEETLLESMLTRRPEGIILTGGSHSPRSRRLLESVGIPVIETWDLPQEPVEHVVGFSNAAAIRALVHDLYVRGYRNIGFIGGTSNRDTRGADRRVGYSQAITELQLGPSRIISFGSPPISMEQGGEAIVQLVEQWPEVDAAICVSDLSAFGALMECHRRGWAVPGRIAIAGFGDFEVSRCAHPRLTTVSVDAFEIGRTAGRLLLRAIEARREGQRIAPETHKMPFRVIQREST</sequence>
<evidence type="ECO:0000256" key="2">
    <source>
        <dbReference type="ARBA" id="ARBA00023125"/>
    </source>
</evidence>
<protein>
    <submittedName>
        <fullName evidence="5">LacI family gluconate utilization system Gnt-I transcriptional repressor</fullName>
    </submittedName>
</protein>
<keyword evidence="1" id="KW-0805">Transcription regulation</keyword>
<dbReference type="SMART" id="SM00354">
    <property type="entry name" value="HTH_LACI"/>
    <property type="match status" value="1"/>
</dbReference>
<dbReference type="Gene3D" id="1.10.260.40">
    <property type="entry name" value="lambda repressor-like DNA-binding domains"/>
    <property type="match status" value="1"/>
</dbReference>
<evidence type="ECO:0000313" key="5">
    <source>
        <dbReference type="EMBL" id="MET4634172.1"/>
    </source>
</evidence>
<dbReference type="InterPro" id="IPR046335">
    <property type="entry name" value="LacI/GalR-like_sensor"/>
</dbReference>
<dbReference type="SUPFAM" id="SSF47413">
    <property type="entry name" value="lambda repressor-like DNA-binding domains"/>
    <property type="match status" value="1"/>
</dbReference>
<evidence type="ECO:0000256" key="3">
    <source>
        <dbReference type="ARBA" id="ARBA00023163"/>
    </source>
</evidence>
<dbReference type="Pfam" id="PF13377">
    <property type="entry name" value="Peripla_BP_3"/>
    <property type="match status" value="1"/>
</dbReference>
<dbReference type="PANTHER" id="PTHR30146:SF33">
    <property type="entry name" value="TRANSCRIPTIONAL REGULATOR"/>
    <property type="match status" value="1"/>
</dbReference>
<dbReference type="PROSITE" id="PS00356">
    <property type="entry name" value="HTH_LACI_1"/>
    <property type="match status" value="1"/>
</dbReference>
<name>A0ABV2QYS9_9HYPH</name>
<dbReference type="InterPro" id="IPR000843">
    <property type="entry name" value="HTH_LacI"/>
</dbReference>
<dbReference type="Proteomes" id="UP001549321">
    <property type="component" value="Unassembled WGS sequence"/>
</dbReference>
<proteinExistence type="predicted"/>
<evidence type="ECO:0000313" key="6">
    <source>
        <dbReference type="Proteomes" id="UP001549321"/>
    </source>
</evidence>
<evidence type="ECO:0000259" key="4">
    <source>
        <dbReference type="PROSITE" id="PS50932"/>
    </source>
</evidence>